<organism evidence="2 3">
    <name type="scientific">Coprobacter secundus subsp. similis</name>
    <dbReference type="NCBI Taxonomy" id="2751153"/>
    <lineage>
        <taxon>Bacteria</taxon>
        <taxon>Pseudomonadati</taxon>
        <taxon>Bacteroidota</taxon>
        <taxon>Bacteroidia</taxon>
        <taxon>Bacteroidales</taxon>
        <taxon>Barnesiellaceae</taxon>
        <taxon>Coprobacter</taxon>
    </lineage>
</organism>
<keyword evidence="2" id="KW-0808">Transferase</keyword>
<dbReference type="EMBL" id="AP023322">
    <property type="protein sequence ID" value="BCI63256.1"/>
    <property type="molecule type" value="Genomic_DNA"/>
</dbReference>
<dbReference type="SUPFAM" id="SSF53448">
    <property type="entry name" value="Nucleotide-diphospho-sugar transferases"/>
    <property type="match status" value="1"/>
</dbReference>
<accession>A0A7G1HUA2</accession>
<dbReference type="InterPro" id="IPR001173">
    <property type="entry name" value="Glyco_trans_2-like"/>
</dbReference>
<dbReference type="CDD" id="cd00761">
    <property type="entry name" value="Glyco_tranf_GTA_type"/>
    <property type="match status" value="1"/>
</dbReference>
<evidence type="ECO:0000259" key="1">
    <source>
        <dbReference type="Pfam" id="PF00535"/>
    </source>
</evidence>
<feature type="domain" description="Glycosyltransferase 2-like" evidence="1">
    <location>
        <begin position="246"/>
        <end position="370"/>
    </location>
</feature>
<gene>
    <name evidence="2" type="ORF">Cop2CBH44_16090</name>
</gene>
<dbReference type="Proteomes" id="UP000594042">
    <property type="component" value="Chromosome"/>
</dbReference>
<keyword evidence="3" id="KW-1185">Reference proteome</keyword>
<reference evidence="3" key="1">
    <citation type="submission" date="2020-07" db="EMBL/GenBank/DDBJ databases">
        <title>Complete genome sequencing of Coprobacter sp. strain 2CBH44.</title>
        <authorList>
            <person name="Sakamoto M."/>
            <person name="Murakami T."/>
            <person name="Mori H."/>
        </authorList>
    </citation>
    <scope>NUCLEOTIDE SEQUENCE [LARGE SCALE GENOMIC DNA]</scope>
    <source>
        <strain evidence="3">2CBH44</strain>
    </source>
</reference>
<dbReference type="AlphaFoldDB" id="A0A7G1HUA2"/>
<sequence length="487" mass="56131">MKNITCFFNYISDTQIKPTVAALTNHVDIHKIFLLYTGNFAPQISGCIPIHIDMLHSSNTVRLISEYAQTPYILVGLGNTSLYLNEYGIERMLQIAEDTQAGILYSDSYQINKNIRIPHPVIDYQLGSLRDDFDFGNLQLYQTSALKKFTKSDNSTFQFAGWYNLRLKISQHYNIIHIHEYLYTDIATDTRNSGEKQFDYVDSKNREVQIEMEQACTQHLKDINGWLPATHKKIDVTTATFPLEASVIIPVYNRERTIADAIRSVLKQECNFPFNVIIIDNHSTDSTGKEIAQFIKDTRVIHLIPEQNNLGIGGCWNLGIHHPMCGKFAVQLDSDDIYKDRHTLQKIVDTFYQEKCGMVIGSYVMTDFNMQVIPPGIIDHREWSDENGCNNTLRINGLGAPRAFYTPLLRQIKVPNTNYGEDYALGLRFSREYRIGRIYDVIYLCRRWEGNSDAALNIEQINANNLYKDSLRTYELMARIQMNRKQK</sequence>
<evidence type="ECO:0000313" key="3">
    <source>
        <dbReference type="Proteomes" id="UP000594042"/>
    </source>
</evidence>
<name>A0A7G1HUA2_9BACT</name>
<dbReference type="GO" id="GO:0016740">
    <property type="term" value="F:transferase activity"/>
    <property type="evidence" value="ECO:0007669"/>
    <property type="project" value="UniProtKB-KW"/>
</dbReference>
<proteinExistence type="predicted"/>
<protein>
    <submittedName>
        <fullName evidence="2">Glycosyl transferase</fullName>
    </submittedName>
</protein>
<dbReference type="PANTHER" id="PTHR43685">
    <property type="entry name" value="GLYCOSYLTRANSFERASE"/>
    <property type="match status" value="1"/>
</dbReference>
<dbReference type="PANTHER" id="PTHR43685:SF2">
    <property type="entry name" value="GLYCOSYLTRANSFERASE 2-LIKE DOMAIN-CONTAINING PROTEIN"/>
    <property type="match status" value="1"/>
</dbReference>
<dbReference type="InterPro" id="IPR050834">
    <property type="entry name" value="Glycosyltransf_2"/>
</dbReference>
<evidence type="ECO:0000313" key="2">
    <source>
        <dbReference type="EMBL" id="BCI63256.1"/>
    </source>
</evidence>
<dbReference type="Gene3D" id="3.90.550.10">
    <property type="entry name" value="Spore Coat Polysaccharide Biosynthesis Protein SpsA, Chain A"/>
    <property type="match status" value="2"/>
</dbReference>
<dbReference type="Pfam" id="PF00535">
    <property type="entry name" value="Glycos_transf_2"/>
    <property type="match status" value="1"/>
</dbReference>
<dbReference type="InterPro" id="IPR029044">
    <property type="entry name" value="Nucleotide-diphossugar_trans"/>
</dbReference>
<dbReference type="KEGG" id="copr:Cop2CBH44_16090"/>